<keyword evidence="2 8" id="KW-1003">Cell membrane</keyword>
<feature type="compositionally biased region" description="Basic residues" evidence="9">
    <location>
        <begin position="25"/>
        <end position="34"/>
    </location>
</feature>
<dbReference type="Proteomes" id="UP000743107">
    <property type="component" value="Unassembled WGS sequence"/>
</dbReference>
<keyword evidence="6 8" id="KW-0472">Membrane</keyword>
<protein>
    <recommendedName>
        <fullName evidence="8">Cell division protein DivIB</fullName>
    </recommendedName>
</protein>
<comment type="subcellular location">
    <subcellularLocation>
        <location evidence="8">Cell membrane</location>
        <topology evidence="8">Single-pass type II membrane protein</topology>
    </subcellularLocation>
    <subcellularLocation>
        <location evidence="1">Membrane</location>
    </subcellularLocation>
    <text evidence="8">Localizes to the division septum.</text>
</comment>
<feature type="compositionally biased region" description="Polar residues" evidence="9">
    <location>
        <begin position="323"/>
        <end position="349"/>
    </location>
</feature>
<evidence type="ECO:0000256" key="4">
    <source>
        <dbReference type="ARBA" id="ARBA00022692"/>
    </source>
</evidence>
<comment type="similarity">
    <text evidence="8">Belongs to the FtsQ/DivIB family. DivIB subfamily.</text>
</comment>
<evidence type="ECO:0000256" key="1">
    <source>
        <dbReference type="ARBA" id="ARBA00004370"/>
    </source>
</evidence>
<dbReference type="GO" id="GO:0043093">
    <property type="term" value="P:FtsZ-dependent cytokinesis"/>
    <property type="evidence" value="ECO:0007669"/>
    <property type="project" value="UniProtKB-UniRule"/>
</dbReference>
<dbReference type="InterPro" id="IPR050487">
    <property type="entry name" value="FtsQ_DivIB"/>
</dbReference>
<feature type="compositionally biased region" description="Polar residues" evidence="9">
    <location>
        <begin position="356"/>
        <end position="370"/>
    </location>
</feature>
<evidence type="ECO:0000313" key="11">
    <source>
        <dbReference type="EMBL" id="KAF0415276.1"/>
    </source>
</evidence>
<sequence>MKKKKDEELTPWAKYQKEHNANSRSRFKRKRKATSKNPREPQASFRRNNRNKVKKSNKKGTKRIVKEQRLSRQKLGILIGSTLIVIALFFGYFYSSISRVQKFSVSGNKRVSTAKILKNVSIKKNDVILTSVFKEGKFENNLLKKNTDIKDATVSISWSGKVKIKVKENAVMGYVIRNKTYYTVKQDGSVVRMSVSQPSSDYPIFRNFQENSTLKKFLKEYAQMPNSVQNDVAEVDFSPTKNVKDRLHFFMNDGNQVYAIMSTFAKKMKYYPEISASMKERGMVDLQVGAFSRPSGWTDEAKAASESSKNAESSSKAKKQEKTTQNSESADSTSGSVDSTETINSASSQSKEDLESSNAESTVNTQQDID</sequence>
<dbReference type="GO" id="GO:0032153">
    <property type="term" value="C:cell division site"/>
    <property type="evidence" value="ECO:0007669"/>
    <property type="project" value="UniProtKB-UniRule"/>
</dbReference>
<feature type="compositionally biased region" description="Basic residues" evidence="9">
    <location>
        <begin position="47"/>
        <end position="63"/>
    </location>
</feature>
<evidence type="ECO:0000256" key="9">
    <source>
        <dbReference type="SAM" id="MobiDB-lite"/>
    </source>
</evidence>
<reference evidence="11 13" key="1">
    <citation type="submission" date="2019-10" db="EMBL/GenBank/DDBJ databases">
        <authorList>
            <person name="Irmler S."/>
            <person name="Berthoud H."/>
            <person name="Roetschi A."/>
            <person name="Arias E."/>
            <person name="Shani N."/>
            <person name="Wuethrich D."/>
            <person name="Bruggmann R."/>
        </authorList>
    </citation>
    <scope>NUCLEOTIDE SEQUENCE [LARGE SCALE GENOMIC DNA]</scope>
    <source>
        <strain evidence="11 13">FAM13073</strain>
    </source>
</reference>
<keyword evidence="5 8" id="KW-1133">Transmembrane helix</keyword>
<evidence type="ECO:0000313" key="13">
    <source>
        <dbReference type="Proteomes" id="UP000472573"/>
    </source>
</evidence>
<dbReference type="EMBL" id="WENB01000001">
    <property type="protein sequence ID" value="KAF0415276.1"/>
    <property type="molecule type" value="Genomic_DNA"/>
</dbReference>
<dbReference type="EMBL" id="JADOFV010000001">
    <property type="protein sequence ID" value="MBF7126254.1"/>
    <property type="molecule type" value="Genomic_DNA"/>
</dbReference>
<evidence type="ECO:0000256" key="8">
    <source>
        <dbReference type="HAMAP-Rule" id="MF_00912"/>
    </source>
</evidence>
<gene>
    <name evidence="8" type="primary">divIB</name>
    <name evidence="11" type="ORF">GBO79_02835</name>
    <name evidence="12" type="ORF">ITQ97_00180</name>
</gene>
<comment type="function">
    <text evidence="8">Cell division protein that may be involved in stabilizing or promoting the assembly of the division complex.</text>
</comment>
<dbReference type="PANTHER" id="PTHR37820">
    <property type="entry name" value="CELL DIVISION PROTEIN DIVIB"/>
    <property type="match status" value="1"/>
</dbReference>
<proteinExistence type="inferred from homology"/>
<evidence type="ECO:0000256" key="5">
    <source>
        <dbReference type="ARBA" id="ARBA00022989"/>
    </source>
</evidence>
<dbReference type="PANTHER" id="PTHR37820:SF1">
    <property type="entry name" value="CELL DIVISION PROTEIN FTSQ"/>
    <property type="match status" value="1"/>
</dbReference>
<reference evidence="11" key="2">
    <citation type="submission" date="2019-12" db="EMBL/GenBank/DDBJ databases">
        <title>SpeciesPrimer: A bioinformatics pipeline dedicated to the design of qPCR primers for the quantification of bacterial species.</title>
        <authorList>
            <person name="Dreier M."/>
            <person name="Berthoud H."/>
            <person name="Shani N."/>
            <person name="Wechsler D."/>
            <person name="Junier P."/>
        </authorList>
    </citation>
    <scope>NUCLEOTIDE SEQUENCE</scope>
    <source>
        <strain evidence="11">FAM13073</strain>
    </source>
</reference>
<organism evidence="12 14">
    <name type="scientific">Pediococcus pentosaceus</name>
    <dbReference type="NCBI Taxonomy" id="1255"/>
    <lineage>
        <taxon>Bacteria</taxon>
        <taxon>Bacillati</taxon>
        <taxon>Bacillota</taxon>
        <taxon>Bacilli</taxon>
        <taxon>Lactobacillales</taxon>
        <taxon>Lactobacillaceae</taxon>
        <taxon>Pediococcus</taxon>
    </lineage>
</organism>
<evidence type="ECO:0000256" key="2">
    <source>
        <dbReference type="ARBA" id="ARBA00022475"/>
    </source>
</evidence>
<keyword evidence="7 8" id="KW-0131">Cell cycle</keyword>
<feature type="domain" description="POTRA" evidence="10">
    <location>
        <begin position="98"/>
        <end position="169"/>
    </location>
</feature>
<evidence type="ECO:0000256" key="6">
    <source>
        <dbReference type="ARBA" id="ARBA00023136"/>
    </source>
</evidence>
<accession>A0A6L5A4C0</accession>
<dbReference type="InterPro" id="IPR005548">
    <property type="entry name" value="Cell_div_FtsQ/DivIB_C"/>
</dbReference>
<dbReference type="Pfam" id="PF03799">
    <property type="entry name" value="FtsQ_DivIB_C"/>
    <property type="match status" value="1"/>
</dbReference>
<comment type="caution">
    <text evidence="12">The sequence shown here is derived from an EMBL/GenBank/DDBJ whole genome shotgun (WGS) entry which is preliminary data.</text>
</comment>
<dbReference type="AlphaFoldDB" id="A0A6L5A4C0"/>
<dbReference type="RefSeq" id="WP_159251160.1">
    <property type="nucleotide sequence ID" value="NZ_JABJXG010000015.1"/>
</dbReference>
<dbReference type="Pfam" id="PF08478">
    <property type="entry name" value="POTRA_1"/>
    <property type="match status" value="1"/>
</dbReference>
<keyword evidence="3 8" id="KW-0132">Cell division</keyword>
<feature type="transmembrane region" description="Helical" evidence="8">
    <location>
        <begin position="75"/>
        <end position="94"/>
    </location>
</feature>
<dbReference type="Proteomes" id="UP000472573">
    <property type="component" value="Unassembled WGS sequence"/>
</dbReference>
<evidence type="ECO:0000313" key="12">
    <source>
        <dbReference type="EMBL" id="MBF7126254.1"/>
    </source>
</evidence>
<dbReference type="InterPro" id="IPR013685">
    <property type="entry name" value="POTRA_FtsQ_type"/>
</dbReference>
<reference evidence="13" key="3">
    <citation type="submission" date="2020-03" db="EMBL/GenBank/DDBJ databases">
        <title>SpeciesPrimer: A bioinformatics pipeline dedicated to the design of qPCR primers for the quantification of bacterial species.</title>
        <authorList>
            <person name="Dreier M."/>
            <person name="Berthoud H."/>
            <person name="Shani N."/>
            <person name="Wechsler D."/>
            <person name="Junier P."/>
        </authorList>
    </citation>
    <scope>NUCLEOTIDE SEQUENCE [LARGE SCALE GENOMIC DNA]</scope>
    <source>
        <strain evidence="13">FAM13073</strain>
    </source>
</reference>
<dbReference type="Gene3D" id="3.40.50.10960">
    <property type="match status" value="1"/>
</dbReference>
<feature type="region of interest" description="Disordered" evidence="9">
    <location>
        <begin position="295"/>
        <end position="370"/>
    </location>
</feature>
<evidence type="ECO:0000256" key="3">
    <source>
        <dbReference type="ARBA" id="ARBA00022618"/>
    </source>
</evidence>
<dbReference type="HAMAP" id="MF_00912">
    <property type="entry name" value="DivIB"/>
    <property type="match status" value="1"/>
</dbReference>
<reference evidence="12" key="4">
    <citation type="submission" date="2020-11" db="EMBL/GenBank/DDBJ databases">
        <title>Antibiotic susceptibility profiles of Pediococcus pentosaceus from various origins and their implications for the safety assessment of strains with food-technology applications.</title>
        <authorList>
            <person name="Shani N."/>
            <person name="Oberhaensli S."/>
            <person name="Arias E."/>
        </authorList>
    </citation>
    <scope>NUCLEOTIDE SEQUENCE</scope>
    <source>
        <strain evidence="12">FAM 19164</strain>
    </source>
</reference>
<evidence type="ECO:0000313" key="14">
    <source>
        <dbReference type="Proteomes" id="UP000743107"/>
    </source>
</evidence>
<keyword evidence="13" id="KW-1185">Reference proteome</keyword>
<dbReference type="PROSITE" id="PS51779">
    <property type="entry name" value="POTRA"/>
    <property type="match status" value="1"/>
</dbReference>
<evidence type="ECO:0000259" key="10">
    <source>
        <dbReference type="PROSITE" id="PS51779"/>
    </source>
</evidence>
<evidence type="ECO:0000256" key="7">
    <source>
        <dbReference type="ARBA" id="ARBA00023306"/>
    </source>
</evidence>
<feature type="compositionally biased region" description="Low complexity" evidence="9">
    <location>
        <begin position="304"/>
        <end position="314"/>
    </location>
</feature>
<feature type="region of interest" description="Disordered" evidence="9">
    <location>
        <begin position="1"/>
        <end position="65"/>
    </location>
</feature>
<keyword evidence="4 8" id="KW-0812">Transmembrane</keyword>
<dbReference type="GO" id="GO:0005886">
    <property type="term" value="C:plasma membrane"/>
    <property type="evidence" value="ECO:0007669"/>
    <property type="project" value="UniProtKB-SubCell"/>
</dbReference>
<dbReference type="InterPro" id="IPR034746">
    <property type="entry name" value="POTRA"/>
</dbReference>
<dbReference type="InterPro" id="IPR026580">
    <property type="entry name" value="DivIB"/>
</dbReference>
<name>A0A6L5A4C0_PEDPE</name>